<sequence>MDATEDELPAQAKPRYGLELLAVLGVSLGMSGLYALLYLIRQEITVKGGISSTTATVVDGTATTYPWLDLADQLADLLNGTVPPLLALVLLASRPGGPGFGIGFGLRRRWSDVGLGVGFLALIGIPGLGLVWAAHELGLNASLQVVNFPDVWYRVPYLLASAFQNGFAEEIIVVGYMLTRLRQLGWTNQRALLASATLRGSYHLYQGFGGFAGNVVMGLVFGWWFQRTRRVLPLVIAHFLLDAFSFVGYLYLKDHIDWI</sequence>
<dbReference type="Proteomes" id="UP000186132">
    <property type="component" value="Unassembled WGS sequence"/>
</dbReference>
<dbReference type="GO" id="GO:0006508">
    <property type="term" value="P:proteolysis"/>
    <property type="evidence" value="ECO:0007669"/>
    <property type="project" value="UniProtKB-KW"/>
</dbReference>
<dbReference type="EMBL" id="FQVU01000001">
    <property type="protein sequence ID" value="SHF46467.1"/>
    <property type="molecule type" value="Genomic_DNA"/>
</dbReference>
<accession>A0A1M5BVZ5</accession>
<dbReference type="GO" id="GO:0080120">
    <property type="term" value="P:CAAX-box protein maturation"/>
    <property type="evidence" value="ECO:0007669"/>
    <property type="project" value="UniProtKB-ARBA"/>
</dbReference>
<keyword evidence="3" id="KW-0645">Protease</keyword>
<evidence type="ECO:0000313" key="4">
    <source>
        <dbReference type="Proteomes" id="UP000186132"/>
    </source>
</evidence>
<keyword evidence="1" id="KW-0472">Membrane</keyword>
<evidence type="ECO:0000313" key="3">
    <source>
        <dbReference type="EMBL" id="SHF46467.1"/>
    </source>
</evidence>
<dbReference type="GO" id="GO:0004175">
    <property type="term" value="F:endopeptidase activity"/>
    <property type="evidence" value="ECO:0007669"/>
    <property type="project" value="UniProtKB-ARBA"/>
</dbReference>
<protein>
    <submittedName>
        <fullName evidence="3">Membrane protease YdiL, CAAX protease family</fullName>
    </submittedName>
</protein>
<feature type="transmembrane region" description="Helical" evidence="1">
    <location>
        <begin position="231"/>
        <end position="252"/>
    </location>
</feature>
<evidence type="ECO:0000259" key="2">
    <source>
        <dbReference type="Pfam" id="PF02517"/>
    </source>
</evidence>
<dbReference type="RefSeq" id="WP_073384490.1">
    <property type="nucleotide sequence ID" value="NZ_FQVU01000001.1"/>
</dbReference>
<feature type="transmembrane region" description="Helical" evidence="1">
    <location>
        <begin position="20"/>
        <end position="40"/>
    </location>
</feature>
<feature type="transmembrane region" description="Helical" evidence="1">
    <location>
        <begin position="113"/>
        <end position="135"/>
    </location>
</feature>
<reference evidence="3 4" key="1">
    <citation type="submission" date="2016-11" db="EMBL/GenBank/DDBJ databases">
        <authorList>
            <person name="Jaros S."/>
            <person name="Januszkiewicz K."/>
            <person name="Wedrychowicz H."/>
        </authorList>
    </citation>
    <scope>NUCLEOTIDE SEQUENCE [LARGE SCALE GENOMIC DNA]</scope>
    <source>
        <strain evidence="3 4">DSM 45627</strain>
    </source>
</reference>
<keyword evidence="1" id="KW-1133">Transmembrane helix</keyword>
<feature type="domain" description="CAAX prenyl protease 2/Lysostaphin resistance protein A-like" evidence="2">
    <location>
        <begin position="155"/>
        <end position="243"/>
    </location>
</feature>
<dbReference type="InterPro" id="IPR003675">
    <property type="entry name" value="Rce1/LyrA-like_dom"/>
</dbReference>
<keyword evidence="4" id="KW-1185">Reference proteome</keyword>
<proteinExistence type="predicted"/>
<keyword evidence="3" id="KW-0378">Hydrolase</keyword>
<feature type="transmembrane region" description="Helical" evidence="1">
    <location>
        <begin position="202"/>
        <end position="225"/>
    </location>
</feature>
<dbReference type="STRING" id="1206085.SAMN05443575_0007"/>
<name>A0A1M5BVZ5_9ACTN</name>
<keyword evidence="1" id="KW-0812">Transmembrane</keyword>
<dbReference type="Pfam" id="PF02517">
    <property type="entry name" value="Rce1-like"/>
    <property type="match status" value="1"/>
</dbReference>
<dbReference type="AlphaFoldDB" id="A0A1M5BVZ5"/>
<gene>
    <name evidence="3" type="ORF">SAMN05443575_0007</name>
</gene>
<organism evidence="3 4">
    <name type="scientific">Jatrophihabitans endophyticus</name>
    <dbReference type="NCBI Taxonomy" id="1206085"/>
    <lineage>
        <taxon>Bacteria</taxon>
        <taxon>Bacillati</taxon>
        <taxon>Actinomycetota</taxon>
        <taxon>Actinomycetes</taxon>
        <taxon>Jatrophihabitantales</taxon>
        <taxon>Jatrophihabitantaceae</taxon>
        <taxon>Jatrophihabitans</taxon>
    </lineage>
</organism>
<evidence type="ECO:0000256" key="1">
    <source>
        <dbReference type="SAM" id="Phobius"/>
    </source>
</evidence>